<name>A0A6C0KKQ3_9ZZZZ</name>
<reference evidence="1" key="1">
    <citation type="journal article" date="2020" name="Nature">
        <title>Giant virus diversity and host interactions through global metagenomics.</title>
        <authorList>
            <person name="Schulz F."/>
            <person name="Roux S."/>
            <person name="Paez-Espino D."/>
            <person name="Jungbluth S."/>
            <person name="Walsh D.A."/>
            <person name="Denef V.J."/>
            <person name="McMahon K.D."/>
            <person name="Konstantinidis K.T."/>
            <person name="Eloe-Fadrosh E.A."/>
            <person name="Kyrpides N.C."/>
            <person name="Woyke T."/>
        </authorList>
    </citation>
    <scope>NUCLEOTIDE SEQUENCE</scope>
    <source>
        <strain evidence="1">GVMAG-S-3300013006-138</strain>
    </source>
</reference>
<dbReference type="AlphaFoldDB" id="A0A6C0KKQ3"/>
<evidence type="ECO:0000313" key="1">
    <source>
        <dbReference type="EMBL" id="QHU18199.1"/>
    </source>
</evidence>
<accession>A0A6C0KKQ3</accession>
<proteinExistence type="predicted"/>
<sequence>MEWQLPIQKVEIGNINIGSPWAREHSKDYEQKPMAPLSYFGTQFRIPFVSLLFPPLPIVEYNQNTGKLVLDMSETNLACIKLQTLQETLISAIVYHQHGWFKSDLSKEDVKNGFQPIFADNRLHLYCPCVGMQQGIKGVPYYRNDKWNASFTPSDLSTGSKIRVAVKIHGISFLNSPEGAWTGRCRLQHRVLGIIYQAGLPPVVPKPAPPPILNLIANEEE</sequence>
<protein>
    <submittedName>
        <fullName evidence="1">Uncharacterized protein</fullName>
    </submittedName>
</protein>
<dbReference type="EMBL" id="MN740925">
    <property type="protein sequence ID" value="QHU18199.1"/>
    <property type="molecule type" value="Genomic_DNA"/>
</dbReference>
<organism evidence="1">
    <name type="scientific">viral metagenome</name>
    <dbReference type="NCBI Taxonomy" id="1070528"/>
    <lineage>
        <taxon>unclassified sequences</taxon>
        <taxon>metagenomes</taxon>
        <taxon>organismal metagenomes</taxon>
    </lineage>
</organism>